<feature type="domain" description="Glycoside hydrolase family 9" evidence="9">
    <location>
        <begin position="21"/>
        <end position="279"/>
    </location>
</feature>
<comment type="catalytic activity">
    <reaction evidence="1">
        <text>Endohydrolysis of (1-&gt;4)-beta-D-glucosidic linkages in cellulose, lichenin and cereal beta-D-glucans.</text>
        <dbReference type="EC" id="3.2.1.4"/>
    </reaction>
</comment>
<evidence type="ECO:0000256" key="4">
    <source>
        <dbReference type="ARBA" id="ARBA00022801"/>
    </source>
</evidence>
<dbReference type="PANTHER" id="PTHR22298">
    <property type="entry name" value="ENDO-1,4-BETA-GLUCANASE"/>
    <property type="match status" value="1"/>
</dbReference>
<name>A0A8J5CMZ8_CHIOP</name>
<keyword evidence="6" id="KW-0119">Carbohydrate metabolism</keyword>
<dbReference type="EMBL" id="JACEEZ010021076">
    <property type="protein sequence ID" value="KAG0713792.1"/>
    <property type="molecule type" value="Genomic_DNA"/>
</dbReference>
<evidence type="ECO:0000256" key="2">
    <source>
        <dbReference type="ARBA" id="ARBA00007072"/>
    </source>
</evidence>
<evidence type="ECO:0000256" key="7">
    <source>
        <dbReference type="ARBA" id="ARBA00023295"/>
    </source>
</evidence>
<sequence>MKTVLLLLAVFHAVYFMSILQALCMSYVFYEAQRSGKLPNDQRVTWRGDSALNDGNDVGKDLTGGYYDGKAGDHVKFGFPMAFSATMLSWGLIDFEQGHSKAGELTHGRAAVRWATDYFLKAHTQTQELYGQVGDGGADHAYWGRPEDMTMNRPSYKITSGAPGSDLAGETAAALAAASIVFKSSDSSYSNTLLTHAKQLFDFADQHREMYHVSIPQAADFYRSWSGYGDELCWSALWLHRATGDNSYLDKAKGFWDEFELYNTPTEFGWDNKIAGAYLVPKHA</sequence>
<evidence type="ECO:0000256" key="3">
    <source>
        <dbReference type="ARBA" id="ARBA00012601"/>
    </source>
</evidence>
<keyword evidence="4" id="KW-0378">Hydrolase</keyword>
<evidence type="ECO:0000313" key="11">
    <source>
        <dbReference type="Proteomes" id="UP000770661"/>
    </source>
</evidence>
<comment type="caution">
    <text evidence="10">The sequence shown here is derived from an EMBL/GenBank/DDBJ whole genome shotgun (WGS) entry which is preliminary data.</text>
</comment>
<organism evidence="10 11">
    <name type="scientific">Chionoecetes opilio</name>
    <name type="common">Atlantic snow crab</name>
    <name type="synonym">Cancer opilio</name>
    <dbReference type="NCBI Taxonomy" id="41210"/>
    <lineage>
        <taxon>Eukaryota</taxon>
        <taxon>Metazoa</taxon>
        <taxon>Ecdysozoa</taxon>
        <taxon>Arthropoda</taxon>
        <taxon>Crustacea</taxon>
        <taxon>Multicrustacea</taxon>
        <taxon>Malacostraca</taxon>
        <taxon>Eumalacostraca</taxon>
        <taxon>Eucarida</taxon>
        <taxon>Decapoda</taxon>
        <taxon>Pleocyemata</taxon>
        <taxon>Brachyura</taxon>
        <taxon>Eubrachyura</taxon>
        <taxon>Majoidea</taxon>
        <taxon>Majidae</taxon>
        <taxon>Chionoecetes</taxon>
    </lineage>
</organism>
<dbReference type="GO" id="GO:0030245">
    <property type="term" value="P:cellulose catabolic process"/>
    <property type="evidence" value="ECO:0007669"/>
    <property type="project" value="UniProtKB-KW"/>
</dbReference>
<keyword evidence="8" id="KW-0624">Polysaccharide degradation</keyword>
<keyword evidence="11" id="KW-1185">Reference proteome</keyword>
<comment type="similarity">
    <text evidence="2">Belongs to the glycosyl hydrolase 9 (cellulase E) family.</text>
</comment>
<dbReference type="InterPro" id="IPR012341">
    <property type="entry name" value="6hp_glycosidase-like_sf"/>
</dbReference>
<dbReference type="OrthoDB" id="10257085at2759"/>
<evidence type="ECO:0000256" key="8">
    <source>
        <dbReference type="ARBA" id="ARBA00023326"/>
    </source>
</evidence>
<evidence type="ECO:0000256" key="1">
    <source>
        <dbReference type="ARBA" id="ARBA00000966"/>
    </source>
</evidence>
<keyword evidence="5" id="KW-0136">Cellulose degradation</keyword>
<protein>
    <recommendedName>
        <fullName evidence="3">cellulase</fullName>
        <ecNumber evidence="3">3.2.1.4</ecNumber>
    </recommendedName>
</protein>
<evidence type="ECO:0000259" key="9">
    <source>
        <dbReference type="Pfam" id="PF00759"/>
    </source>
</evidence>
<evidence type="ECO:0000256" key="6">
    <source>
        <dbReference type="ARBA" id="ARBA00023277"/>
    </source>
</evidence>
<dbReference type="AlphaFoldDB" id="A0A8J5CMZ8"/>
<proteinExistence type="inferred from homology"/>
<keyword evidence="7" id="KW-0326">Glycosidase</keyword>
<dbReference type="Pfam" id="PF00759">
    <property type="entry name" value="Glyco_hydro_9"/>
    <property type="match status" value="1"/>
</dbReference>
<dbReference type="SUPFAM" id="SSF48208">
    <property type="entry name" value="Six-hairpin glycosidases"/>
    <property type="match status" value="1"/>
</dbReference>
<dbReference type="Gene3D" id="1.50.10.10">
    <property type="match status" value="1"/>
</dbReference>
<dbReference type="InterPro" id="IPR001701">
    <property type="entry name" value="Glyco_hydro_9"/>
</dbReference>
<reference evidence="10" key="1">
    <citation type="submission" date="2020-07" db="EMBL/GenBank/DDBJ databases">
        <title>The High-quality genome of the commercially important snow crab, Chionoecetes opilio.</title>
        <authorList>
            <person name="Jeong J.-H."/>
            <person name="Ryu S."/>
        </authorList>
    </citation>
    <scope>NUCLEOTIDE SEQUENCE</scope>
    <source>
        <strain evidence="10">MADBK_172401_WGS</strain>
        <tissue evidence="10">Digestive gland</tissue>
    </source>
</reference>
<dbReference type="EC" id="3.2.1.4" evidence="3"/>
<dbReference type="InterPro" id="IPR008928">
    <property type="entry name" value="6-hairpin_glycosidase_sf"/>
</dbReference>
<evidence type="ECO:0000256" key="5">
    <source>
        <dbReference type="ARBA" id="ARBA00023001"/>
    </source>
</evidence>
<dbReference type="Proteomes" id="UP000770661">
    <property type="component" value="Unassembled WGS sequence"/>
</dbReference>
<gene>
    <name evidence="10" type="ORF">GWK47_015396</name>
</gene>
<evidence type="ECO:0000313" key="10">
    <source>
        <dbReference type="EMBL" id="KAG0713792.1"/>
    </source>
</evidence>
<dbReference type="GO" id="GO:0008810">
    <property type="term" value="F:cellulase activity"/>
    <property type="evidence" value="ECO:0007669"/>
    <property type="project" value="UniProtKB-EC"/>
</dbReference>
<accession>A0A8J5CMZ8</accession>